<keyword evidence="3" id="KW-0677">Repeat</keyword>
<evidence type="ECO:0000256" key="12">
    <source>
        <dbReference type="PROSITE-ProRule" id="PRU00221"/>
    </source>
</evidence>
<evidence type="ECO:0000256" key="7">
    <source>
        <dbReference type="ARBA" id="ARBA00047551"/>
    </source>
</evidence>
<comment type="pathway">
    <text evidence="1">Protein modification; peptidyl-diphthamide biosynthesis.</text>
</comment>
<dbReference type="InterPro" id="IPR052415">
    <property type="entry name" value="Diphthine_MTase"/>
</dbReference>
<dbReference type="GO" id="GO:0005737">
    <property type="term" value="C:cytoplasm"/>
    <property type="evidence" value="ECO:0007669"/>
    <property type="project" value="TreeGrafter"/>
</dbReference>
<dbReference type="InterPro" id="IPR036322">
    <property type="entry name" value="WD40_repeat_dom_sf"/>
</dbReference>
<dbReference type="InterPro" id="IPR019775">
    <property type="entry name" value="WD40_repeat_CS"/>
</dbReference>
<comment type="similarity">
    <text evidence="5">Belongs to the DPH7 family.</text>
</comment>
<comment type="catalytic activity">
    <reaction evidence="7">
        <text>diphthine methyl ester-[translation elongation factor 2] + H2O = diphthine-[translation elongation factor 2] + methanol + H(+)</text>
        <dbReference type="Rhea" id="RHEA:42656"/>
        <dbReference type="Rhea" id="RHEA-COMP:10172"/>
        <dbReference type="Rhea" id="RHEA-COMP:10173"/>
        <dbReference type="ChEBI" id="CHEBI:15377"/>
        <dbReference type="ChEBI" id="CHEBI:15378"/>
        <dbReference type="ChEBI" id="CHEBI:17790"/>
        <dbReference type="ChEBI" id="CHEBI:79005"/>
        <dbReference type="ChEBI" id="CHEBI:82696"/>
        <dbReference type="EC" id="3.1.1.97"/>
    </reaction>
</comment>
<dbReference type="GO" id="GO:0032259">
    <property type="term" value="P:methylation"/>
    <property type="evidence" value="ECO:0007669"/>
    <property type="project" value="UniProtKB-KW"/>
</dbReference>
<organism evidence="14 15">
    <name type="scientific">Notechis scutatus</name>
    <name type="common">mainland tiger snake</name>
    <dbReference type="NCBI Taxonomy" id="8663"/>
    <lineage>
        <taxon>Eukaryota</taxon>
        <taxon>Metazoa</taxon>
        <taxon>Chordata</taxon>
        <taxon>Craniata</taxon>
        <taxon>Vertebrata</taxon>
        <taxon>Euteleostomi</taxon>
        <taxon>Lepidosauria</taxon>
        <taxon>Squamata</taxon>
        <taxon>Bifurcata</taxon>
        <taxon>Unidentata</taxon>
        <taxon>Episquamata</taxon>
        <taxon>Toxicofera</taxon>
        <taxon>Serpentes</taxon>
        <taxon>Colubroidea</taxon>
        <taxon>Elapidae</taxon>
        <taxon>Hydrophiinae</taxon>
        <taxon>Notechis</taxon>
    </lineage>
</organism>
<dbReference type="Pfam" id="PF00400">
    <property type="entry name" value="WD40"/>
    <property type="match status" value="1"/>
</dbReference>
<evidence type="ECO:0000256" key="11">
    <source>
        <dbReference type="ARBA" id="ARBA00081300"/>
    </source>
</evidence>
<dbReference type="EC" id="3.1.1.97" evidence="6"/>
<accession>A0A6J1VRE0</accession>
<keyword evidence="14" id="KW-1185">Reference proteome</keyword>
<keyword evidence="15" id="KW-0489">Methyltransferase</keyword>
<evidence type="ECO:0000256" key="5">
    <source>
        <dbReference type="ARBA" id="ARBA00038092"/>
    </source>
</evidence>
<evidence type="ECO:0000256" key="4">
    <source>
        <dbReference type="ARBA" id="ARBA00022801"/>
    </source>
</evidence>
<dbReference type="GO" id="GO:0061685">
    <property type="term" value="F:diphthine methylesterase activity"/>
    <property type="evidence" value="ECO:0007669"/>
    <property type="project" value="UniProtKB-EC"/>
</dbReference>
<dbReference type="PROSITE" id="PS00678">
    <property type="entry name" value="WD_REPEATS_1"/>
    <property type="match status" value="1"/>
</dbReference>
<dbReference type="GO" id="GO:0008168">
    <property type="term" value="F:methyltransferase activity"/>
    <property type="evidence" value="ECO:0007669"/>
    <property type="project" value="UniProtKB-KW"/>
</dbReference>
<dbReference type="Proteomes" id="UP000504612">
    <property type="component" value="Unplaced"/>
</dbReference>
<evidence type="ECO:0000256" key="9">
    <source>
        <dbReference type="ARBA" id="ARBA00074662"/>
    </source>
</evidence>
<evidence type="ECO:0000256" key="13">
    <source>
        <dbReference type="SAM" id="MobiDB-lite"/>
    </source>
</evidence>
<reference evidence="15" key="1">
    <citation type="submission" date="2025-08" db="UniProtKB">
        <authorList>
            <consortium name="RefSeq"/>
        </authorList>
    </citation>
    <scope>IDENTIFICATION</scope>
</reference>
<evidence type="ECO:0000256" key="2">
    <source>
        <dbReference type="ARBA" id="ARBA00022574"/>
    </source>
</evidence>
<dbReference type="PANTHER" id="PTHR46042">
    <property type="entry name" value="DIPHTHINE METHYLTRANSFERASE"/>
    <property type="match status" value="1"/>
</dbReference>
<feature type="region of interest" description="Disordered" evidence="13">
    <location>
        <begin position="387"/>
        <end position="427"/>
    </location>
</feature>
<dbReference type="InterPro" id="IPR015943">
    <property type="entry name" value="WD40/YVTN_repeat-like_dom_sf"/>
</dbReference>
<dbReference type="RefSeq" id="XP_026542519.1">
    <property type="nucleotide sequence ID" value="XM_026686734.1"/>
</dbReference>
<name>A0A6J1VRE0_9SAUR</name>
<keyword evidence="2 12" id="KW-0853">WD repeat</keyword>
<dbReference type="AlphaFoldDB" id="A0A6J1VRE0"/>
<evidence type="ECO:0000256" key="8">
    <source>
        <dbReference type="ARBA" id="ARBA00062137"/>
    </source>
</evidence>
<gene>
    <name evidence="15" type="primary">DPH7</name>
</gene>
<dbReference type="InterPro" id="IPR001680">
    <property type="entry name" value="WD40_rpt"/>
</dbReference>
<evidence type="ECO:0000313" key="15">
    <source>
        <dbReference type="RefSeq" id="XP_026542519.1"/>
    </source>
</evidence>
<dbReference type="PROSITE" id="PS50082">
    <property type="entry name" value="WD_REPEATS_2"/>
    <property type="match status" value="1"/>
</dbReference>
<evidence type="ECO:0000313" key="14">
    <source>
        <dbReference type="Proteomes" id="UP000504612"/>
    </source>
</evidence>
<dbReference type="FunFam" id="2.130.10.10:FF:000910">
    <property type="entry name" value="Diphthamide biosynthesis 7"/>
    <property type="match status" value="1"/>
</dbReference>
<dbReference type="SMART" id="SM00320">
    <property type="entry name" value="WD40"/>
    <property type="match status" value="3"/>
</dbReference>
<evidence type="ECO:0000256" key="3">
    <source>
        <dbReference type="ARBA" id="ARBA00022737"/>
    </source>
</evidence>
<dbReference type="CTD" id="92715"/>
<evidence type="ECO:0000256" key="10">
    <source>
        <dbReference type="ARBA" id="ARBA00075709"/>
    </source>
</evidence>
<dbReference type="PANTHER" id="PTHR46042:SF1">
    <property type="entry name" value="DIPHTHINE METHYLTRANSFERASE"/>
    <property type="match status" value="1"/>
</dbReference>
<proteinExistence type="inferred from homology"/>
<feature type="repeat" description="WD" evidence="12">
    <location>
        <begin position="229"/>
        <end position="271"/>
    </location>
</feature>
<dbReference type="GO" id="GO:0017183">
    <property type="term" value="P:protein histidyl modification to diphthamide"/>
    <property type="evidence" value="ECO:0007669"/>
    <property type="project" value="TreeGrafter"/>
</dbReference>
<evidence type="ECO:0000256" key="1">
    <source>
        <dbReference type="ARBA" id="ARBA00005156"/>
    </source>
</evidence>
<dbReference type="SUPFAM" id="SSF50978">
    <property type="entry name" value="WD40 repeat-like"/>
    <property type="match status" value="1"/>
</dbReference>
<comment type="subunit">
    <text evidence="8">Interacts with INCA1.</text>
</comment>
<protein>
    <recommendedName>
        <fullName evidence="9">Diphthine methyltransferase</fullName>
        <ecNumber evidence="6">3.1.1.97</ecNumber>
    </recommendedName>
    <alternativeName>
        <fullName evidence="11">Diphthamide biosynthesis protein 7</fullName>
    </alternativeName>
    <alternativeName>
        <fullName evidence="10">WD repeat-containing protein 85</fullName>
    </alternativeName>
</protein>
<keyword evidence="15" id="KW-0808">Transferase</keyword>
<keyword evidence="4" id="KW-0378">Hydrolase</keyword>
<evidence type="ECO:0000256" key="6">
    <source>
        <dbReference type="ARBA" id="ARBA00039131"/>
    </source>
</evidence>
<sequence>MAFKCRAQTLQVVDTEYSADTVEWCPVESWHNILACGTYQLKKPESESRSKDSESPVRLGRIYLYSFEDQMFTPLTEIQRLETVAILDLKWCHVPIAGRPVLGIANAQGAVKLAHLMGSEKSCRLHPLCSVDLGGDCLALSLDWSTGLEQCGHPLRLVSSDSKGRVSLLSVDESSTSVHVLDQWKGHDFEAWVAAFDYWNTRVVYSGGDDCKLQGWDTRSSSRAPLFTSERHSMGVCSIQSHPLRENLLATGSYDEHILLWDTRKMKQPLADTHVQGGVWRLKWHPSQEQLLLAACMHNGFAILHCPNDLEENQEKCTILSSYALHNSLAYGADWSRLLPSDSLEASMAMVTLQEDPRASRGDLKGQNLKIIYESPTATFDVLLEEEDDQPPVSPLRAEGTLAPQEPSGDGRTPDTKANGDVQAARGQRETSLLATCSFYDNILHVWKWEVSRSVPLA</sequence>
<dbReference type="Gene3D" id="2.130.10.10">
    <property type="entry name" value="YVTN repeat-like/Quinoprotein amine dehydrogenase"/>
    <property type="match status" value="1"/>
</dbReference>
<dbReference type="GeneID" id="113424847"/>